<organism evidence="4 5">
    <name type="scientific">Nitrospirillum iridis</name>
    <dbReference type="NCBI Taxonomy" id="765888"/>
    <lineage>
        <taxon>Bacteria</taxon>
        <taxon>Pseudomonadati</taxon>
        <taxon>Pseudomonadota</taxon>
        <taxon>Alphaproteobacteria</taxon>
        <taxon>Rhodospirillales</taxon>
        <taxon>Azospirillaceae</taxon>
        <taxon>Nitrospirillum</taxon>
    </lineage>
</organism>
<evidence type="ECO:0000256" key="2">
    <source>
        <dbReference type="SAM" id="MobiDB-lite"/>
    </source>
</evidence>
<name>A0A7X0B6E3_9PROT</name>
<sequence length="293" mass="32255">MTASLGDLRAHAVAHAGQGPHAPSPRPPAIRQVPRQGNEPRWELPAPQPTAEAERQHRKQRLAAAFRLFARHGFESGLAGHFSARDPIHTDHFWINPLGVSYSHIRASDLILVDGREEVLQGDGLLNLSGLPYHDAIQRARPEVVGIAHAHSFYGKVWSAFGRPVEPITADAGLFHEDQALFDPVRTPGGSYDQDRERIVAQAVTALGGHNTLIWQNHGFWTVGATVEAAAWRFIALEDAARAQLLAQSAGNPIVTSLPSPSPQTRARLEVWAYLSFLPLWDRVVREEPDLLD</sequence>
<evidence type="ECO:0000313" key="5">
    <source>
        <dbReference type="Proteomes" id="UP000539175"/>
    </source>
</evidence>
<accession>A0A7X0B6E3</accession>
<dbReference type="GO" id="GO:0005856">
    <property type="term" value="C:cytoskeleton"/>
    <property type="evidence" value="ECO:0007669"/>
    <property type="project" value="TreeGrafter"/>
</dbReference>
<dbReference type="EMBL" id="JACIIZ010000030">
    <property type="protein sequence ID" value="MBB6255306.1"/>
    <property type="molecule type" value="Genomic_DNA"/>
</dbReference>
<reference evidence="4 5" key="1">
    <citation type="submission" date="2020-08" db="EMBL/GenBank/DDBJ databases">
        <title>Genomic Encyclopedia of Type Strains, Phase IV (KMG-IV): sequencing the most valuable type-strain genomes for metagenomic binning, comparative biology and taxonomic classification.</title>
        <authorList>
            <person name="Goeker M."/>
        </authorList>
    </citation>
    <scope>NUCLEOTIDE SEQUENCE [LARGE SCALE GENOMIC DNA]</scope>
    <source>
        <strain evidence="4 5">DSM 22198</strain>
    </source>
</reference>
<dbReference type="Pfam" id="PF00596">
    <property type="entry name" value="Aldolase_II"/>
    <property type="match status" value="1"/>
</dbReference>
<dbReference type="NCBIfam" id="NF004855">
    <property type="entry name" value="PRK06208.1"/>
    <property type="match status" value="1"/>
</dbReference>
<proteinExistence type="inferred from homology"/>
<dbReference type="SUPFAM" id="SSF53639">
    <property type="entry name" value="AraD/HMP-PK domain-like"/>
    <property type="match status" value="1"/>
</dbReference>
<dbReference type="AlphaFoldDB" id="A0A7X0B6E3"/>
<dbReference type="GO" id="GO:0051015">
    <property type="term" value="F:actin filament binding"/>
    <property type="evidence" value="ECO:0007669"/>
    <property type="project" value="TreeGrafter"/>
</dbReference>
<feature type="region of interest" description="Disordered" evidence="2">
    <location>
        <begin position="13"/>
        <end position="56"/>
    </location>
</feature>
<keyword evidence="5" id="KW-1185">Reference proteome</keyword>
<dbReference type="SMART" id="SM01007">
    <property type="entry name" value="Aldolase_II"/>
    <property type="match status" value="1"/>
</dbReference>
<evidence type="ECO:0000259" key="3">
    <source>
        <dbReference type="SMART" id="SM01007"/>
    </source>
</evidence>
<feature type="domain" description="Class II aldolase/adducin N-terminal" evidence="3">
    <location>
        <begin position="60"/>
        <end position="245"/>
    </location>
</feature>
<comment type="caution">
    <text evidence="4">The sequence shown here is derived from an EMBL/GenBank/DDBJ whole genome shotgun (WGS) entry which is preliminary data.</text>
</comment>
<dbReference type="InterPro" id="IPR051017">
    <property type="entry name" value="Aldolase-II_Adducin_sf"/>
</dbReference>
<dbReference type="InterPro" id="IPR036409">
    <property type="entry name" value="Aldolase_II/adducin_N_sf"/>
</dbReference>
<dbReference type="RefSeq" id="WP_184807818.1">
    <property type="nucleotide sequence ID" value="NZ_JACIIZ010000030.1"/>
</dbReference>
<evidence type="ECO:0000256" key="1">
    <source>
        <dbReference type="ARBA" id="ARBA00037961"/>
    </source>
</evidence>
<protein>
    <submittedName>
        <fullName evidence="4">Ribulose-5-phosphate 4-epimerase/fuculose-1-phosphate aldolase</fullName>
    </submittedName>
</protein>
<dbReference type="PANTHER" id="PTHR10672">
    <property type="entry name" value="ADDUCIN"/>
    <property type="match status" value="1"/>
</dbReference>
<dbReference type="InterPro" id="IPR001303">
    <property type="entry name" value="Aldolase_II/adducin_N"/>
</dbReference>
<gene>
    <name evidence="4" type="ORF">FHS74_005905</name>
</gene>
<dbReference type="PANTHER" id="PTHR10672:SF3">
    <property type="entry name" value="PROTEIN HU-LI TAI SHAO"/>
    <property type="match status" value="1"/>
</dbReference>
<dbReference type="Proteomes" id="UP000539175">
    <property type="component" value="Unassembled WGS sequence"/>
</dbReference>
<dbReference type="Gene3D" id="3.40.225.10">
    <property type="entry name" value="Class II aldolase/adducin N-terminal domain"/>
    <property type="match status" value="1"/>
</dbReference>
<comment type="similarity">
    <text evidence="1">Belongs to the aldolase class II family.</text>
</comment>
<evidence type="ECO:0000313" key="4">
    <source>
        <dbReference type="EMBL" id="MBB6255306.1"/>
    </source>
</evidence>